<sequence length="161" mass="17982">MPQAILLTTRFDPAQPLFILSSTSTFLSVTIFTLSMLDLGTRSAHLTPIIAGLTLAFHTTYFVLRRRYRLRPSRRPFPPAVALWGMLTTYVLCVGWFAPLVLTVYEAVAGRPWARADLKKTLVHGSPRVYVVPQAVLIGLETVLFVLVAVLVTVMRREARA</sequence>
<feature type="transmembrane region" description="Helical" evidence="1">
    <location>
        <begin position="135"/>
        <end position="155"/>
    </location>
</feature>
<keyword evidence="1" id="KW-1133">Transmembrane helix</keyword>
<feature type="transmembrane region" description="Helical" evidence="1">
    <location>
        <begin position="43"/>
        <end position="64"/>
    </location>
</feature>
<reference evidence="2 3" key="1">
    <citation type="journal article" date="2020" name="ISME J.">
        <title>Uncovering the hidden diversity of litter-decomposition mechanisms in mushroom-forming fungi.</title>
        <authorList>
            <person name="Floudas D."/>
            <person name="Bentzer J."/>
            <person name="Ahren D."/>
            <person name="Johansson T."/>
            <person name="Persson P."/>
            <person name="Tunlid A."/>
        </authorList>
    </citation>
    <scope>NUCLEOTIDE SEQUENCE [LARGE SCALE GENOMIC DNA]</scope>
    <source>
        <strain evidence="2 3">CBS 661.87</strain>
    </source>
</reference>
<name>A0A8H5H3E6_9AGAR</name>
<organism evidence="2 3">
    <name type="scientific">Tricholomella constricta</name>
    <dbReference type="NCBI Taxonomy" id="117010"/>
    <lineage>
        <taxon>Eukaryota</taxon>
        <taxon>Fungi</taxon>
        <taxon>Dikarya</taxon>
        <taxon>Basidiomycota</taxon>
        <taxon>Agaricomycotina</taxon>
        <taxon>Agaricomycetes</taxon>
        <taxon>Agaricomycetidae</taxon>
        <taxon>Agaricales</taxon>
        <taxon>Tricholomatineae</taxon>
        <taxon>Lyophyllaceae</taxon>
        <taxon>Tricholomella</taxon>
    </lineage>
</organism>
<proteinExistence type="predicted"/>
<evidence type="ECO:0000313" key="2">
    <source>
        <dbReference type="EMBL" id="KAF5375911.1"/>
    </source>
</evidence>
<keyword evidence="3" id="KW-1185">Reference proteome</keyword>
<accession>A0A8H5H3E6</accession>
<dbReference type="OrthoDB" id="3046848at2759"/>
<comment type="caution">
    <text evidence="2">The sequence shown here is derived from an EMBL/GenBank/DDBJ whole genome shotgun (WGS) entry which is preliminary data.</text>
</comment>
<dbReference type="Proteomes" id="UP000565441">
    <property type="component" value="Unassembled WGS sequence"/>
</dbReference>
<evidence type="ECO:0000313" key="3">
    <source>
        <dbReference type="Proteomes" id="UP000565441"/>
    </source>
</evidence>
<keyword evidence="1" id="KW-0812">Transmembrane</keyword>
<evidence type="ECO:0000256" key="1">
    <source>
        <dbReference type="SAM" id="Phobius"/>
    </source>
</evidence>
<feature type="transmembrane region" description="Helical" evidence="1">
    <location>
        <begin position="76"/>
        <end position="98"/>
    </location>
</feature>
<dbReference type="EMBL" id="JAACJP010000031">
    <property type="protein sequence ID" value="KAF5375911.1"/>
    <property type="molecule type" value="Genomic_DNA"/>
</dbReference>
<feature type="transmembrane region" description="Helical" evidence="1">
    <location>
        <begin position="17"/>
        <end position="37"/>
    </location>
</feature>
<gene>
    <name evidence="2" type="ORF">D9615_008168</name>
</gene>
<dbReference type="AlphaFoldDB" id="A0A8H5H3E6"/>
<keyword evidence="1" id="KW-0472">Membrane</keyword>
<protein>
    <submittedName>
        <fullName evidence="2">Uncharacterized protein</fullName>
    </submittedName>
</protein>